<dbReference type="AlphaFoldDB" id="A0A516SGF0"/>
<dbReference type="OrthoDB" id="7068596at2"/>
<dbReference type="Proteomes" id="UP000317550">
    <property type="component" value="Chromosome"/>
</dbReference>
<keyword evidence="4" id="KW-1185">Reference proteome</keyword>
<organism evidence="3 4">
    <name type="scientific">Chitinimonas arctica</name>
    <dbReference type="NCBI Taxonomy" id="2594795"/>
    <lineage>
        <taxon>Bacteria</taxon>
        <taxon>Pseudomonadati</taxon>
        <taxon>Pseudomonadota</taxon>
        <taxon>Betaproteobacteria</taxon>
        <taxon>Neisseriales</taxon>
        <taxon>Chitinibacteraceae</taxon>
        <taxon>Chitinimonas</taxon>
    </lineage>
</organism>
<dbReference type="InterPro" id="IPR025392">
    <property type="entry name" value="DUF4124"/>
</dbReference>
<name>A0A516SGF0_9NEIS</name>
<dbReference type="KEGG" id="cari:FNU76_13175"/>
<protein>
    <submittedName>
        <fullName evidence="3">DUF4124 domain-containing protein</fullName>
    </submittedName>
</protein>
<evidence type="ECO:0000313" key="3">
    <source>
        <dbReference type="EMBL" id="QDQ27236.1"/>
    </source>
</evidence>
<evidence type="ECO:0000259" key="2">
    <source>
        <dbReference type="Pfam" id="PF13511"/>
    </source>
</evidence>
<accession>A0A516SGF0</accession>
<feature type="domain" description="DUF4124" evidence="2">
    <location>
        <begin position="37"/>
        <end position="108"/>
    </location>
</feature>
<proteinExistence type="predicted"/>
<sequence>MAGRPAACRGTRPSMRLPLVLIVAGLLAAAWWQRDSLMATLQPAQESKPVYRWTDAGGKVQYGDHPGAANAVQVQLKPLNIVKGASKAELAKASQPPASAATPAAPPASCEMDDVAAQARCIQAQTAPRNLALERVRQLGDQLGK</sequence>
<feature type="region of interest" description="Disordered" evidence="1">
    <location>
        <begin position="91"/>
        <end position="110"/>
    </location>
</feature>
<reference evidence="4" key="1">
    <citation type="submission" date="2019-07" db="EMBL/GenBank/DDBJ databases">
        <title>Chitinimonas sp. nov., isolated from Ny-Alesund, arctica soil.</title>
        <authorList>
            <person name="Xu Q."/>
            <person name="Peng F."/>
        </authorList>
    </citation>
    <scope>NUCLEOTIDE SEQUENCE [LARGE SCALE GENOMIC DNA]</scope>
    <source>
        <strain evidence="4">R3-44</strain>
    </source>
</reference>
<feature type="compositionally biased region" description="Low complexity" evidence="1">
    <location>
        <begin position="91"/>
        <end position="109"/>
    </location>
</feature>
<evidence type="ECO:0000256" key="1">
    <source>
        <dbReference type="SAM" id="MobiDB-lite"/>
    </source>
</evidence>
<gene>
    <name evidence="3" type="ORF">FNU76_13175</name>
</gene>
<dbReference type="EMBL" id="CP041730">
    <property type="protein sequence ID" value="QDQ27236.1"/>
    <property type="molecule type" value="Genomic_DNA"/>
</dbReference>
<evidence type="ECO:0000313" key="4">
    <source>
        <dbReference type="Proteomes" id="UP000317550"/>
    </source>
</evidence>
<dbReference type="Pfam" id="PF13511">
    <property type="entry name" value="DUF4124"/>
    <property type="match status" value="1"/>
</dbReference>